<proteinExistence type="predicted"/>
<accession>A0A6L8K6Z0</accession>
<evidence type="ECO:0000313" key="2">
    <source>
        <dbReference type="Proteomes" id="UP000479335"/>
    </source>
</evidence>
<sequence>MNTINQINTQHHCAKSTTPYNDEAFQNMLNLDYVLRVLTSVFPHSMFSTQVVNAQYLHFNEFYRVNNHRIHMGRLSDSDAAVTHFVEWFVICHIQYKLNAPDNQPYDELAVLVQQLVRENFTRIKGLLATFLPEELNDIIQRHNYAKDMNTLQKLLSASSALVKKPH</sequence>
<comment type="caution">
    <text evidence="1">The sequence shown here is derived from an EMBL/GenBank/DDBJ whole genome shotgun (WGS) entry which is preliminary data.</text>
</comment>
<dbReference type="AlphaFoldDB" id="A0A6L8K6Z0"/>
<reference evidence="1 2" key="1">
    <citation type="submission" date="2019-12" db="EMBL/GenBank/DDBJ databases">
        <title>Novel species isolated from a subtropical stream in China.</title>
        <authorList>
            <person name="Lu H."/>
        </authorList>
    </citation>
    <scope>NUCLEOTIDE SEQUENCE [LARGE SCALE GENOMIC DNA]</scope>
    <source>
        <strain evidence="1 2">FT135W</strain>
    </source>
</reference>
<dbReference type="EMBL" id="WWCN01000006">
    <property type="protein sequence ID" value="MYM23269.1"/>
    <property type="molecule type" value="Genomic_DNA"/>
</dbReference>
<protein>
    <submittedName>
        <fullName evidence="1">Uncharacterized protein</fullName>
    </submittedName>
</protein>
<organism evidence="1 2">
    <name type="scientific">Duganella flavida</name>
    <dbReference type="NCBI Taxonomy" id="2692175"/>
    <lineage>
        <taxon>Bacteria</taxon>
        <taxon>Pseudomonadati</taxon>
        <taxon>Pseudomonadota</taxon>
        <taxon>Betaproteobacteria</taxon>
        <taxon>Burkholderiales</taxon>
        <taxon>Oxalobacteraceae</taxon>
        <taxon>Telluria group</taxon>
        <taxon>Duganella</taxon>
    </lineage>
</organism>
<gene>
    <name evidence="1" type="ORF">GTP46_11490</name>
</gene>
<dbReference type="Proteomes" id="UP000479335">
    <property type="component" value="Unassembled WGS sequence"/>
</dbReference>
<evidence type="ECO:0000313" key="1">
    <source>
        <dbReference type="EMBL" id="MYM23269.1"/>
    </source>
</evidence>
<name>A0A6L8K6Z0_9BURK</name>
<dbReference type="RefSeq" id="WP_161006761.1">
    <property type="nucleotide sequence ID" value="NZ_WWCN01000006.1"/>
</dbReference>
<keyword evidence="2" id="KW-1185">Reference proteome</keyword>